<evidence type="ECO:0000313" key="2">
    <source>
        <dbReference type="Proteomes" id="UP000030106"/>
    </source>
</evidence>
<protein>
    <submittedName>
        <fullName evidence="1">Uncharacterized protein</fullName>
    </submittedName>
</protein>
<dbReference type="EMBL" id="ANFO01001428">
    <property type="protein sequence ID" value="KGQ02665.1"/>
    <property type="molecule type" value="Genomic_DNA"/>
</dbReference>
<dbReference type="HOGENOM" id="CLU_2147610_0_0_1"/>
<proteinExistence type="predicted"/>
<evidence type="ECO:0000313" key="1">
    <source>
        <dbReference type="EMBL" id="KGQ02665.1"/>
    </source>
</evidence>
<dbReference type="Proteomes" id="UP000030106">
    <property type="component" value="Unassembled WGS sequence"/>
</dbReference>
<name>A0A0A2V9E0_BEABA</name>
<accession>A0A0A2V9E0</accession>
<comment type="caution">
    <text evidence="1">The sequence shown here is derived from an EMBL/GenBank/DDBJ whole genome shotgun (WGS) entry which is preliminary data.</text>
</comment>
<dbReference type="eggNOG" id="ENOG502T0H9">
    <property type="taxonomic scope" value="Eukaryota"/>
</dbReference>
<reference evidence="1 2" key="1">
    <citation type="submission" date="2012-10" db="EMBL/GenBank/DDBJ databases">
        <title>Genome sequencing and analysis of entomopathogenic fungi Beauveria bassiana D1-5.</title>
        <authorList>
            <person name="Li Q."/>
            <person name="Wang L."/>
            <person name="Zhang Z."/>
            <person name="Wang Q."/>
            <person name="Ren J."/>
            <person name="Wang M."/>
            <person name="Xu W."/>
            <person name="Wang J."/>
            <person name="Lu Y."/>
            <person name="Du Q."/>
            <person name="Sun Z."/>
        </authorList>
    </citation>
    <scope>NUCLEOTIDE SEQUENCE [LARGE SCALE GENOMIC DNA]</scope>
    <source>
        <strain evidence="1 2">D1-5</strain>
    </source>
</reference>
<gene>
    <name evidence="1" type="ORF">BBAD15_g12118</name>
</gene>
<dbReference type="AlphaFoldDB" id="A0A0A2V9E0"/>
<dbReference type="OrthoDB" id="4366798at2759"/>
<sequence>MDDLEWAWPAWKFDLKMHDGFEQLHAKYNTFPSAIQNRQSFHCDLLEIATIATTKEELYKELAIRKQMRIFELTQELESLSYEIVANPGLIAATQWHHAIQVFRTKSFDSLVGYFASYIGSDGSNPSDNSSSF</sequence>
<organism evidence="1 2">
    <name type="scientific">Beauveria bassiana D1-5</name>
    <dbReference type="NCBI Taxonomy" id="1245745"/>
    <lineage>
        <taxon>Eukaryota</taxon>
        <taxon>Fungi</taxon>
        <taxon>Dikarya</taxon>
        <taxon>Ascomycota</taxon>
        <taxon>Pezizomycotina</taxon>
        <taxon>Sordariomycetes</taxon>
        <taxon>Hypocreomycetidae</taxon>
        <taxon>Hypocreales</taxon>
        <taxon>Cordycipitaceae</taxon>
        <taxon>Beauveria</taxon>
    </lineage>
</organism>
<dbReference type="STRING" id="1245745.A0A0A2V9E0"/>